<dbReference type="EMBL" id="JSVC01000002">
    <property type="protein sequence ID" value="KIC96113.1"/>
    <property type="molecule type" value="Genomic_DNA"/>
</dbReference>
<dbReference type="Pfam" id="PF13673">
    <property type="entry name" value="Acetyltransf_10"/>
    <property type="match status" value="1"/>
</dbReference>
<dbReference type="PROSITE" id="PS51186">
    <property type="entry name" value="GNAT"/>
    <property type="match status" value="1"/>
</dbReference>
<feature type="domain" description="N-acetyltransferase" evidence="1">
    <location>
        <begin position="1"/>
        <end position="162"/>
    </location>
</feature>
<protein>
    <recommendedName>
        <fullName evidence="1">N-acetyltransferase domain-containing protein</fullName>
    </recommendedName>
</protein>
<dbReference type="AlphaFoldDB" id="A0A0C1LL94"/>
<evidence type="ECO:0000313" key="2">
    <source>
        <dbReference type="EMBL" id="KIC96113.1"/>
    </source>
</evidence>
<comment type="caution">
    <text evidence="2">The sequence shown here is derived from an EMBL/GenBank/DDBJ whole genome shotgun (WGS) entry which is preliminary data.</text>
</comment>
<evidence type="ECO:0000313" key="3">
    <source>
        <dbReference type="Proteomes" id="UP000031408"/>
    </source>
</evidence>
<keyword evidence="3" id="KW-1185">Reference proteome</keyword>
<dbReference type="RefSeq" id="WP_039136939.1">
    <property type="nucleotide sequence ID" value="NZ_JSVC01000002.1"/>
</dbReference>
<evidence type="ECO:0000259" key="1">
    <source>
        <dbReference type="PROSITE" id="PS51186"/>
    </source>
</evidence>
<accession>A0A0C1LL94</accession>
<proteinExistence type="predicted"/>
<gene>
    <name evidence="2" type="ORF">OI18_02810</name>
</gene>
<organism evidence="2 3">
    <name type="scientific">Flavihumibacter solisilvae</name>
    <dbReference type="NCBI Taxonomy" id="1349421"/>
    <lineage>
        <taxon>Bacteria</taxon>
        <taxon>Pseudomonadati</taxon>
        <taxon>Bacteroidota</taxon>
        <taxon>Chitinophagia</taxon>
        <taxon>Chitinophagales</taxon>
        <taxon>Chitinophagaceae</taxon>
        <taxon>Flavihumibacter</taxon>
    </lineage>
</organism>
<dbReference type="OrthoDB" id="9796381at2"/>
<dbReference type="STRING" id="1349421.OI18_02810"/>
<dbReference type="Gene3D" id="3.40.630.30">
    <property type="match status" value="1"/>
</dbReference>
<dbReference type="GO" id="GO:0016747">
    <property type="term" value="F:acyltransferase activity, transferring groups other than amino-acyl groups"/>
    <property type="evidence" value="ECO:0007669"/>
    <property type="project" value="InterPro"/>
</dbReference>
<name>A0A0C1LL94_9BACT</name>
<dbReference type="Proteomes" id="UP000031408">
    <property type="component" value="Unassembled WGS sequence"/>
</dbReference>
<dbReference type="SUPFAM" id="SSF55729">
    <property type="entry name" value="Acyl-CoA N-acyltransferases (Nat)"/>
    <property type="match status" value="1"/>
</dbReference>
<dbReference type="InterPro" id="IPR016181">
    <property type="entry name" value="Acyl_CoA_acyltransferase"/>
</dbReference>
<dbReference type="CDD" id="cd04301">
    <property type="entry name" value="NAT_SF"/>
    <property type="match status" value="1"/>
</dbReference>
<dbReference type="InterPro" id="IPR000182">
    <property type="entry name" value="GNAT_dom"/>
</dbReference>
<reference evidence="2 3" key="1">
    <citation type="submission" date="2014-11" db="EMBL/GenBank/DDBJ databases">
        <title>Genome sequence of Flavihumibacter solisilvae 3-3.</title>
        <authorList>
            <person name="Zhou G."/>
            <person name="Li M."/>
            <person name="Wang G."/>
        </authorList>
    </citation>
    <scope>NUCLEOTIDE SEQUENCE [LARGE SCALE GENOMIC DNA]</scope>
    <source>
        <strain evidence="2 3">3-3</strain>
    </source>
</reference>
<sequence length="171" mass="19115">MSIIKATLEDVPALVELINSAYRGEFSKKGWTSEADLLVGGKRVDEIHMTNMILKKGSMVLKHVTATNQITGCVYLEAHGDHLYLGTLTVSPVEQAKGIGKQLLKASEAEAVLQGKDYIIMTVITVRPELIGWYNRHGYVDTGIRKPFPHEPWQGRPSQPLEFMVLKKMVR</sequence>